<keyword evidence="4" id="KW-1185">Reference proteome</keyword>
<evidence type="ECO:0000313" key="4">
    <source>
        <dbReference type="Proteomes" id="UP000318453"/>
    </source>
</evidence>
<evidence type="ECO:0000256" key="1">
    <source>
        <dbReference type="ARBA" id="ARBA00007521"/>
    </source>
</evidence>
<dbReference type="OrthoDB" id="9808744at2"/>
<accession>A0A5B8NQY7</accession>
<dbReference type="GO" id="GO:0006402">
    <property type="term" value="P:mRNA catabolic process"/>
    <property type="evidence" value="ECO:0007669"/>
    <property type="project" value="TreeGrafter"/>
</dbReference>
<name>A0A5B8NQY7_9CHRO</name>
<dbReference type="EMBL" id="CP042327">
    <property type="protein sequence ID" value="QDZ41622.1"/>
    <property type="molecule type" value="Genomic_DNA"/>
</dbReference>
<gene>
    <name evidence="3" type="ORF">FRE64_16755</name>
</gene>
<dbReference type="Gene3D" id="2.30.30.110">
    <property type="match status" value="1"/>
</dbReference>
<organism evidence="3 4">
    <name type="scientific">Euhalothece natronophila Z-M001</name>
    <dbReference type="NCBI Taxonomy" id="522448"/>
    <lineage>
        <taxon>Bacteria</taxon>
        <taxon>Bacillati</taxon>
        <taxon>Cyanobacteriota</taxon>
        <taxon>Cyanophyceae</taxon>
        <taxon>Oscillatoriophycideae</taxon>
        <taxon>Chroococcales</taxon>
        <taxon>Halothecacae</taxon>
        <taxon>Halothece cluster</taxon>
        <taxon>Euhalothece</taxon>
    </lineage>
</organism>
<keyword evidence="3" id="KW-0614">Plasmid</keyword>
<reference evidence="3" key="1">
    <citation type="submission" date="2019-08" db="EMBL/GenBank/DDBJ databases">
        <title>Carotenoids and Carotenoid Binding Proteins in the Halophilic Cyanobacterium Euhalothece sp. ZM00.</title>
        <authorList>
            <person name="Cho S.M."/>
            <person name="Song J.Y."/>
            <person name="Park Y.-I."/>
        </authorList>
    </citation>
    <scope>NUCLEOTIDE SEQUENCE [LARGE SCALE GENOMIC DNA]</scope>
    <source>
        <strain evidence="3">Z-M001</strain>
        <plasmid evidence="3">pEu1</plasmid>
    </source>
</reference>
<dbReference type="RefSeq" id="WP_146297538.1">
    <property type="nucleotide sequence ID" value="NZ_CP042327.1"/>
</dbReference>
<dbReference type="InterPro" id="IPR003477">
    <property type="entry name" value="PemK-like"/>
</dbReference>
<dbReference type="GO" id="GO:0004521">
    <property type="term" value="F:RNA endonuclease activity"/>
    <property type="evidence" value="ECO:0007669"/>
    <property type="project" value="TreeGrafter"/>
</dbReference>
<dbReference type="PANTHER" id="PTHR33988">
    <property type="entry name" value="ENDORIBONUCLEASE MAZF-RELATED"/>
    <property type="match status" value="1"/>
</dbReference>
<keyword evidence="2" id="KW-1277">Toxin-antitoxin system</keyword>
<evidence type="ECO:0000313" key="3">
    <source>
        <dbReference type="EMBL" id="QDZ41622.1"/>
    </source>
</evidence>
<dbReference type="SUPFAM" id="SSF50118">
    <property type="entry name" value="Cell growth inhibitor/plasmid maintenance toxic component"/>
    <property type="match status" value="1"/>
</dbReference>
<sequence length="114" mass="12652">MNIERGEVIRINLNPISGREQAGNARPCLVISHTQYNQARGGIVIVTPITGTVKPEVKIMIPIPEGFQVQGSVIAEQVRSLDLNTRWWKTTGEVLPKSFVDEVVETLNLIIFNS</sequence>
<dbReference type="GO" id="GO:0016075">
    <property type="term" value="P:rRNA catabolic process"/>
    <property type="evidence" value="ECO:0007669"/>
    <property type="project" value="TreeGrafter"/>
</dbReference>
<dbReference type="PANTHER" id="PTHR33988:SF3">
    <property type="entry name" value="ENDORIBONUCLEASE TOXIN CHPB-RELATED"/>
    <property type="match status" value="1"/>
</dbReference>
<dbReference type="Pfam" id="PF02452">
    <property type="entry name" value="PemK_toxin"/>
    <property type="match status" value="1"/>
</dbReference>
<geneLocation type="plasmid" evidence="4">
    <name>peu1</name>
</geneLocation>
<dbReference type="GO" id="GO:0003677">
    <property type="term" value="F:DNA binding"/>
    <property type="evidence" value="ECO:0007669"/>
    <property type="project" value="InterPro"/>
</dbReference>
<evidence type="ECO:0000256" key="2">
    <source>
        <dbReference type="ARBA" id="ARBA00022649"/>
    </source>
</evidence>
<dbReference type="AlphaFoldDB" id="A0A5B8NQY7"/>
<protein>
    <submittedName>
        <fullName evidence="3">Type II toxin-antitoxin system PemK/MazF family toxin</fullName>
    </submittedName>
</protein>
<dbReference type="Proteomes" id="UP000318453">
    <property type="component" value="Plasmid pEu1"/>
</dbReference>
<comment type="similarity">
    <text evidence="1">Belongs to the PemK/MazF family.</text>
</comment>
<dbReference type="InterPro" id="IPR011067">
    <property type="entry name" value="Plasmid_toxin/cell-grow_inhib"/>
</dbReference>
<dbReference type="KEGG" id="enn:FRE64_16755"/>
<proteinExistence type="inferred from homology"/>